<sequence>MVKMLYTAGADCVFDLFETRVLSLDMLALTYDIIDVFSELCEELGQQEYYDLLESSSGRLYEDDLDYLKTQIKEDPQILSKMTPCNNDNRDDLCTLLHHAAAGRAHDPDLVQWMINLGALFLRSIVGKNRRKPIQSVLESVY</sequence>
<dbReference type="Proteomes" id="UP000053236">
    <property type="component" value="Unassembled WGS sequence"/>
</dbReference>
<organism evidence="2 3">
    <name type="scientific">Phytophthora nicotianae</name>
    <name type="common">Potato buckeye rot agent</name>
    <name type="synonym">Phytophthora parasitica</name>
    <dbReference type="NCBI Taxonomy" id="4792"/>
    <lineage>
        <taxon>Eukaryota</taxon>
        <taxon>Sar</taxon>
        <taxon>Stramenopiles</taxon>
        <taxon>Oomycota</taxon>
        <taxon>Peronosporomycetes</taxon>
        <taxon>Peronosporales</taxon>
        <taxon>Peronosporaceae</taxon>
        <taxon>Phytophthora</taxon>
    </lineage>
</organism>
<evidence type="ECO:0000313" key="1">
    <source>
        <dbReference type="EMBL" id="ETK86585.1"/>
    </source>
</evidence>
<name>W2J0N2_PHYNI</name>
<evidence type="ECO:0000313" key="2">
    <source>
        <dbReference type="EMBL" id="ETL39994.1"/>
    </source>
</evidence>
<dbReference type="EMBL" id="KI686307">
    <property type="protein sequence ID" value="ETK86585.1"/>
    <property type="molecule type" value="Genomic_DNA"/>
</dbReference>
<accession>W2J0N2</accession>
<protein>
    <submittedName>
        <fullName evidence="2">Uncharacterized protein</fullName>
    </submittedName>
</protein>
<dbReference type="AlphaFoldDB" id="W2J0N2"/>
<gene>
    <name evidence="1" type="ORF">L915_08792</name>
    <name evidence="2" type="ORF">L916_08722</name>
</gene>
<dbReference type="VEuPathDB" id="FungiDB:PPTG_22947"/>
<dbReference type="EMBL" id="KI672940">
    <property type="protein sequence ID" value="ETL39994.1"/>
    <property type="molecule type" value="Genomic_DNA"/>
</dbReference>
<reference evidence="2 3" key="2">
    <citation type="submission" date="2013-11" db="EMBL/GenBank/DDBJ databases">
        <title>The Genome Sequence of Phytophthora parasitica CJ05E6.</title>
        <authorList>
            <consortium name="The Broad Institute Genomics Platform"/>
            <person name="Russ C."/>
            <person name="Tyler B."/>
            <person name="Panabieres F."/>
            <person name="Shan W."/>
            <person name="Tripathy S."/>
            <person name="Grunwald N."/>
            <person name="Machado M."/>
            <person name="Johnson C.S."/>
            <person name="Arredondo F."/>
            <person name="Hong C."/>
            <person name="Coffey M."/>
            <person name="Young S.K."/>
            <person name="Zeng Q."/>
            <person name="Gargeya S."/>
            <person name="Fitzgerald M."/>
            <person name="Abouelleil A."/>
            <person name="Alvarado L."/>
            <person name="Chapman S.B."/>
            <person name="Gainer-Dewar J."/>
            <person name="Goldberg J."/>
            <person name="Griggs A."/>
            <person name="Gujja S."/>
            <person name="Hansen M."/>
            <person name="Howarth C."/>
            <person name="Imamovic A."/>
            <person name="Ireland A."/>
            <person name="Larimer J."/>
            <person name="McCowan C."/>
            <person name="Murphy C."/>
            <person name="Pearson M."/>
            <person name="Poon T.W."/>
            <person name="Priest M."/>
            <person name="Roberts A."/>
            <person name="Saif S."/>
            <person name="Shea T."/>
            <person name="Sykes S."/>
            <person name="Wortman J."/>
            <person name="Nusbaum C."/>
            <person name="Birren B."/>
        </authorList>
    </citation>
    <scope>NUCLEOTIDE SEQUENCE [LARGE SCALE GENOMIC DNA]</scope>
    <source>
        <strain evidence="2 3">CJ05E6</strain>
    </source>
</reference>
<proteinExistence type="predicted"/>
<reference evidence="1" key="1">
    <citation type="submission" date="2013-11" db="EMBL/GenBank/DDBJ databases">
        <title>The Genome Sequence of Phytophthora parasitica CJ02B3.</title>
        <authorList>
            <consortium name="The Broad Institute Genomics Platform"/>
            <person name="Russ C."/>
            <person name="Tyler B."/>
            <person name="Panabieres F."/>
            <person name="Shan W."/>
            <person name="Tripathy S."/>
            <person name="Grunwald N."/>
            <person name="Machado M."/>
            <person name="Johnson C.S."/>
            <person name="Arredondo F."/>
            <person name="Hong C."/>
            <person name="Coffey M."/>
            <person name="Young S.K."/>
            <person name="Zeng Q."/>
            <person name="Gargeya S."/>
            <person name="Fitzgerald M."/>
            <person name="Abouelleil A."/>
            <person name="Alvarado L."/>
            <person name="Chapman S.B."/>
            <person name="Gainer-Dewar J."/>
            <person name="Goldberg J."/>
            <person name="Griggs A."/>
            <person name="Gujja S."/>
            <person name="Hansen M."/>
            <person name="Howarth C."/>
            <person name="Imamovic A."/>
            <person name="Ireland A."/>
            <person name="Larimer J."/>
            <person name="McCowan C."/>
            <person name="Murphy C."/>
            <person name="Pearson M."/>
            <person name="Poon T.W."/>
            <person name="Priest M."/>
            <person name="Roberts A."/>
            <person name="Saif S."/>
            <person name="Shea T."/>
            <person name="Sykes S."/>
            <person name="Wortman J."/>
            <person name="Nusbaum C."/>
            <person name="Birren B."/>
        </authorList>
    </citation>
    <scope>NUCLEOTIDE SEQUENCE [LARGE SCALE GENOMIC DNA]</scope>
    <source>
        <strain evidence="1">CJ02B3</strain>
    </source>
</reference>
<dbReference type="Proteomes" id="UP000053864">
    <property type="component" value="Unassembled WGS sequence"/>
</dbReference>
<evidence type="ECO:0000313" key="3">
    <source>
        <dbReference type="Proteomes" id="UP000053864"/>
    </source>
</evidence>